<dbReference type="Gene3D" id="1.10.390.10">
    <property type="entry name" value="Neutral Protease Domain 2"/>
    <property type="match status" value="1"/>
</dbReference>
<dbReference type="InterPro" id="IPR001930">
    <property type="entry name" value="Peptidase_M1"/>
</dbReference>
<proteinExistence type="inferred from homology"/>
<dbReference type="Pfam" id="PF01433">
    <property type="entry name" value="Peptidase_M1"/>
    <property type="match status" value="1"/>
</dbReference>
<keyword evidence="8" id="KW-0378">Hydrolase</keyword>
<name>A0A9X2VP11_9PSEU</name>
<dbReference type="EC" id="3.4.11.2" evidence="4"/>
<dbReference type="EMBL" id="JANYMP010000008">
    <property type="protein sequence ID" value="MCS7478778.1"/>
    <property type="molecule type" value="Genomic_DNA"/>
</dbReference>
<gene>
    <name evidence="16" type="ORF">NZH93_18115</name>
</gene>
<evidence type="ECO:0000313" key="17">
    <source>
        <dbReference type="Proteomes" id="UP001141259"/>
    </source>
</evidence>
<dbReference type="InterPro" id="IPR050344">
    <property type="entry name" value="Peptidase_M1_aminopeptidases"/>
</dbReference>
<keyword evidence="10" id="KW-0482">Metalloprotease</keyword>
<dbReference type="InterPro" id="IPR027268">
    <property type="entry name" value="Peptidase_M4/M1_CTD_sf"/>
</dbReference>
<evidence type="ECO:0000256" key="13">
    <source>
        <dbReference type="SAM" id="MobiDB-lite"/>
    </source>
</evidence>
<dbReference type="GO" id="GO:0008270">
    <property type="term" value="F:zinc ion binding"/>
    <property type="evidence" value="ECO:0007669"/>
    <property type="project" value="InterPro"/>
</dbReference>
<protein>
    <recommendedName>
        <fullName evidence="5">Aminopeptidase N</fullName>
        <ecNumber evidence="4">3.4.11.2</ecNumber>
    </recommendedName>
    <alternativeName>
        <fullName evidence="11">Alanine aminopeptidase</fullName>
    </alternativeName>
    <alternativeName>
        <fullName evidence="12">Lysyl aminopeptidase</fullName>
    </alternativeName>
</protein>
<evidence type="ECO:0000256" key="8">
    <source>
        <dbReference type="ARBA" id="ARBA00022801"/>
    </source>
</evidence>
<dbReference type="SUPFAM" id="SSF55486">
    <property type="entry name" value="Metalloproteases ('zincins'), catalytic domain"/>
    <property type="match status" value="1"/>
</dbReference>
<dbReference type="AlphaFoldDB" id="A0A9X2VP11"/>
<dbReference type="GO" id="GO:0008237">
    <property type="term" value="F:metallopeptidase activity"/>
    <property type="evidence" value="ECO:0007669"/>
    <property type="project" value="UniProtKB-KW"/>
</dbReference>
<feature type="domain" description="Aminopeptidase N-like N-terminal" evidence="15">
    <location>
        <begin position="75"/>
        <end position="247"/>
    </location>
</feature>
<dbReference type="PANTHER" id="PTHR11533:SF297">
    <property type="entry name" value="AMINOPEPTIDASE N"/>
    <property type="match status" value="1"/>
</dbReference>
<feature type="region of interest" description="Disordered" evidence="13">
    <location>
        <begin position="32"/>
        <end position="63"/>
    </location>
</feature>
<dbReference type="InterPro" id="IPR042097">
    <property type="entry name" value="Aminopeptidase_N-like_N_sf"/>
</dbReference>
<organism evidence="16 17">
    <name type="scientific">Umezawaea endophytica</name>
    <dbReference type="NCBI Taxonomy" id="1654476"/>
    <lineage>
        <taxon>Bacteria</taxon>
        <taxon>Bacillati</taxon>
        <taxon>Actinomycetota</taxon>
        <taxon>Actinomycetes</taxon>
        <taxon>Pseudonocardiales</taxon>
        <taxon>Pseudonocardiaceae</taxon>
        <taxon>Umezawaea</taxon>
    </lineage>
</organism>
<sequence>MAISSKARPYLLIVAVVLVVAGVVVARIPEKTGGSAGSTTSAPPSSAGALAGQGGDGAGDPYYATDGNTGYDVDRYDVAISYDPATKLLEGEATITAKATSDLTRFNLDLHALKVSEVRVGDQAAKFTQEGDHELVITPASELRANQPFTAVVTYAGEPQMFDDKALGTSGWQISASGGAFAAGEPHSATSWFPANDTPKDKAKFSLSARVPNGWSVVSNGREDGSSTANGWTTFKWTEDTPLATYLATVAIDKWQFDRSQLVDGTKVVNAYAPGAEGKRAQQNRLPEILAFLSEKFGPYPFDEAGGIYLADNIGFSLETQTRPIYAQWADLETVVHENAHQWFGDSVSLENWADICLNECFASYSQWLWAEAKEGANLDDRFRAEVEKRKDSTNYWSRKLYDMGRGNEFRGVYDKGILALHALRRQIGDPAFDQVLKGWTSQHKDGNASWPQFEEHVEKIAGQDLDGFFAAWFRGDQRPSDEYLLPGALRR</sequence>
<evidence type="ECO:0000313" key="16">
    <source>
        <dbReference type="EMBL" id="MCS7478778.1"/>
    </source>
</evidence>
<comment type="caution">
    <text evidence="16">The sequence shown here is derived from an EMBL/GenBank/DDBJ whole genome shotgun (WGS) entry which is preliminary data.</text>
</comment>
<evidence type="ECO:0000256" key="10">
    <source>
        <dbReference type="ARBA" id="ARBA00023049"/>
    </source>
</evidence>
<evidence type="ECO:0000256" key="9">
    <source>
        <dbReference type="ARBA" id="ARBA00022833"/>
    </source>
</evidence>
<dbReference type="PRINTS" id="PR00756">
    <property type="entry name" value="ALADIPTASE"/>
</dbReference>
<dbReference type="RefSeq" id="WP_259624291.1">
    <property type="nucleotide sequence ID" value="NZ_JANYMP010000008.1"/>
</dbReference>
<dbReference type="Proteomes" id="UP001141259">
    <property type="component" value="Unassembled WGS sequence"/>
</dbReference>
<dbReference type="InterPro" id="IPR045357">
    <property type="entry name" value="Aminopeptidase_N-like_N"/>
</dbReference>
<dbReference type="GO" id="GO:0006508">
    <property type="term" value="P:proteolysis"/>
    <property type="evidence" value="ECO:0007669"/>
    <property type="project" value="UniProtKB-KW"/>
</dbReference>
<keyword evidence="9" id="KW-0862">Zinc</keyword>
<comment type="cofactor">
    <cofactor evidence="2">
        <name>Zn(2+)</name>
        <dbReference type="ChEBI" id="CHEBI:29105"/>
    </cofactor>
</comment>
<dbReference type="CDD" id="cd09603">
    <property type="entry name" value="M1_APN_like"/>
    <property type="match status" value="1"/>
</dbReference>
<evidence type="ECO:0000256" key="12">
    <source>
        <dbReference type="ARBA" id="ARBA00031533"/>
    </source>
</evidence>
<dbReference type="Pfam" id="PF17900">
    <property type="entry name" value="Peptidase_M1_N"/>
    <property type="match status" value="1"/>
</dbReference>
<evidence type="ECO:0000256" key="1">
    <source>
        <dbReference type="ARBA" id="ARBA00000098"/>
    </source>
</evidence>
<evidence type="ECO:0000256" key="5">
    <source>
        <dbReference type="ARBA" id="ARBA00015611"/>
    </source>
</evidence>
<keyword evidence="7" id="KW-0479">Metal-binding</keyword>
<evidence type="ECO:0000256" key="3">
    <source>
        <dbReference type="ARBA" id="ARBA00010136"/>
    </source>
</evidence>
<dbReference type="Gene3D" id="2.60.40.1730">
    <property type="entry name" value="tricorn interacting facor f3 domain"/>
    <property type="match status" value="1"/>
</dbReference>
<keyword evidence="6" id="KW-0645">Protease</keyword>
<comment type="catalytic activity">
    <reaction evidence="1">
        <text>Release of an N-terminal amino acid, Xaa-|-Yaa- from a peptide, amide or arylamide. Xaa is preferably Ala, but may be most amino acids including Pro (slow action). When a terminal hydrophobic residue is followed by a prolyl residue, the two may be released as an intact Xaa-Pro dipeptide.</text>
        <dbReference type="EC" id="3.4.11.2"/>
    </reaction>
</comment>
<accession>A0A9X2VP11</accession>
<dbReference type="SUPFAM" id="SSF63737">
    <property type="entry name" value="Leukotriene A4 hydrolase N-terminal domain"/>
    <property type="match status" value="1"/>
</dbReference>
<evidence type="ECO:0000256" key="7">
    <source>
        <dbReference type="ARBA" id="ARBA00022723"/>
    </source>
</evidence>
<feature type="compositionally biased region" description="Low complexity" evidence="13">
    <location>
        <begin position="37"/>
        <end position="50"/>
    </location>
</feature>
<evidence type="ECO:0000256" key="4">
    <source>
        <dbReference type="ARBA" id="ARBA00012564"/>
    </source>
</evidence>
<dbReference type="PANTHER" id="PTHR11533">
    <property type="entry name" value="PROTEASE M1 ZINC METALLOPROTEASE"/>
    <property type="match status" value="1"/>
</dbReference>
<dbReference type="GO" id="GO:0016285">
    <property type="term" value="F:alanyl aminopeptidase activity"/>
    <property type="evidence" value="ECO:0007669"/>
    <property type="project" value="UniProtKB-EC"/>
</dbReference>
<evidence type="ECO:0000259" key="14">
    <source>
        <dbReference type="Pfam" id="PF01433"/>
    </source>
</evidence>
<reference evidence="16" key="1">
    <citation type="submission" date="2022-08" db="EMBL/GenBank/DDBJ databases">
        <authorList>
            <person name="Tistechok S."/>
            <person name="Samborskyy M."/>
            <person name="Roman I."/>
        </authorList>
    </citation>
    <scope>NUCLEOTIDE SEQUENCE</scope>
    <source>
        <strain evidence="16">DSM 103496</strain>
    </source>
</reference>
<feature type="domain" description="Peptidase M1 membrane alanine aminopeptidase" evidence="14">
    <location>
        <begin position="330"/>
        <end position="473"/>
    </location>
</feature>
<comment type="similarity">
    <text evidence="3">Belongs to the peptidase M1 family.</text>
</comment>
<keyword evidence="17" id="KW-1185">Reference proteome</keyword>
<evidence type="ECO:0000256" key="2">
    <source>
        <dbReference type="ARBA" id="ARBA00001947"/>
    </source>
</evidence>
<dbReference type="InterPro" id="IPR014782">
    <property type="entry name" value="Peptidase_M1_dom"/>
</dbReference>
<evidence type="ECO:0000256" key="11">
    <source>
        <dbReference type="ARBA" id="ARBA00029811"/>
    </source>
</evidence>
<evidence type="ECO:0000259" key="15">
    <source>
        <dbReference type="Pfam" id="PF17900"/>
    </source>
</evidence>
<evidence type="ECO:0000256" key="6">
    <source>
        <dbReference type="ARBA" id="ARBA00022670"/>
    </source>
</evidence>